<feature type="transmembrane region" description="Helical" evidence="8">
    <location>
        <begin position="27"/>
        <end position="48"/>
    </location>
</feature>
<gene>
    <name evidence="9" type="ORF">SAMN05661091_4227</name>
</gene>
<dbReference type="PANTHER" id="PTHR30561">
    <property type="entry name" value="SMR FAMILY PROTON-DEPENDENT DRUG EFFLUX TRANSPORTER SUGE"/>
    <property type="match status" value="1"/>
</dbReference>
<comment type="subcellular location">
    <subcellularLocation>
        <location evidence="1 7">Cell membrane</location>
        <topology evidence="1 7">Multi-pass membrane protein</topology>
    </subcellularLocation>
</comment>
<evidence type="ECO:0000256" key="2">
    <source>
        <dbReference type="ARBA" id="ARBA00022448"/>
    </source>
</evidence>
<feature type="transmembrane region" description="Helical" evidence="8">
    <location>
        <begin position="85"/>
        <end position="103"/>
    </location>
</feature>
<evidence type="ECO:0000256" key="6">
    <source>
        <dbReference type="ARBA" id="ARBA00023136"/>
    </source>
</evidence>
<keyword evidence="6 8" id="KW-0472">Membrane</keyword>
<organism evidence="9 10">
    <name type="scientific">Paenibacillus uliginis N3/975</name>
    <dbReference type="NCBI Taxonomy" id="1313296"/>
    <lineage>
        <taxon>Bacteria</taxon>
        <taxon>Bacillati</taxon>
        <taxon>Bacillota</taxon>
        <taxon>Bacilli</taxon>
        <taxon>Bacillales</taxon>
        <taxon>Paenibacillaceae</taxon>
        <taxon>Paenibacillus</taxon>
    </lineage>
</organism>
<dbReference type="Proteomes" id="UP000192940">
    <property type="component" value="Chromosome I"/>
</dbReference>
<evidence type="ECO:0000256" key="7">
    <source>
        <dbReference type="RuleBase" id="RU003942"/>
    </source>
</evidence>
<evidence type="ECO:0000313" key="9">
    <source>
        <dbReference type="EMBL" id="SMF88304.1"/>
    </source>
</evidence>
<dbReference type="InterPro" id="IPR045324">
    <property type="entry name" value="Small_multidrug_res"/>
</dbReference>
<keyword evidence="4 7" id="KW-0812">Transmembrane</keyword>
<dbReference type="Gene3D" id="1.10.3730.20">
    <property type="match status" value="1"/>
</dbReference>
<reference evidence="10" key="1">
    <citation type="submission" date="2017-04" db="EMBL/GenBank/DDBJ databases">
        <authorList>
            <person name="Varghese N."/>
            <person name="Submissions S."/>
        </authorList>
    </citation>
    <scope>NUCLEOTIDE SEQUENCE [LARGE SCALE GENOMIC DNA]</scope>
    <source>
        <strain evidence="10">N3/975</strain>
    </source>
</reference>
<protein>
    <submittedName>
        <fullName evidence="9">Multidrug resistance protein EbrA</fullName>
    </submittedName>
</protein>
<accession>A0A1X7HKC4</accession>
<dbReference type="AlphaFoldDB" id="A0A1X7HKC4"/>
<dbReference type="EMBL" id="LT840184">
    <property type="protein sequence ID" value="SMF88304.1"/>
    <property type="molecule type" value="Genomic_DNA"/>
</dbReference>
<dbReference type="FunFam" id="1.10.3730.20:FF:000001">
    <property type="entry name" value="Quaternary ammonium compound resistance transporter SugE"/>
    <property type="match status" value="1"/>
</dbReference>
<dbReference type="SUPFAM" id="SSF103481">
    <property type="entry name" value="Multidrug resistance efflux transporter EmrE"/>
    <property type="match status" value="1"/>
</dbReference>
<keyword evidence="3" id="KW-1003">Cell membrane</keyword>
<name>A0A1X7HKC4_9BACL</name>
<keyword evidence="2" id="KW-0813">Transport</keyword>
<proteinExistence type="inferred from homology"/>
<keyword evidence="5 8" id="KW-1133">Transmembrane helix</keyword>
<dbReference type="GO" id="GO:0005886">
    <property type="term" value="C:plasma membrane"/>
    <property type="evidence" value="ECO:0007669"/>
    <property type="project" value="UniProtKB-SubCell"/>
</dbReference>
<dbReference type="RefSeq" id="WP_208915011.1">
    <property type="nucleotide sequence ID" value="NZ_LT840184.1"/>
</dbReference>
<dbReference type="InterPro" id="IPR000390">
    <property type="entry name" value="Small_drug/metabolite_transptr"/>
</dbReference>
<sequence>MVFYLFLAAAILLEVFGSTMLKLSNGFTKITPIIGVVLGYTTAFYMLSKALQALPLGLSYATWSGVGTILTVIIGVYFFKEKVNRQGILGIAILIVGIVMLNLS</sequence>
<evidence type="ECO:0000313" key="10">
    <source>
        <dbReference type="Proteomes" id="UP000192940"/>
    </source>
</evidence>
<evidence type="ECO:0000256" key="3">
    <source>
        <dbReference type="ARBA" id="ARBA00022475"/>
    </source>
</evidence>
<keyword evidence="10" id="KW-1185">Reference proteome</keyword>
<evidence type="ECO:0000256" key="1">
    <source>
        <dbReference type="ARBA" id="ARBA00004651"/>
    </source>
</evidence>
<evidence type="ECO:0000256" key="8">
    <source>
        <dbReference type="SAM" id="Phobius"/>
    </source>
</evidence>
<dbReference type="Pfam" id="PF00893">
    <property type="entry name" value="Multi_Drug_Res"/>
    <property type="match status" value="1"/>
</dbReference>
<dbReference type="InterPro" id="IPR037185">
    <property type="entry name" value="EmrE-like"/>
</dbReference>
<dbReference type="STRING" id="1313296.SAMN05661091_4227"/>
<dbReference type="GO" id="GO:0022857">
    <property type="term" value="F:transmembrane transporter activity"/>
    <property type="evidence" value="ECO:0007669"/>
    <property type="project" value="InterPro"/>
</dbReference>
<evidence type="ECO:0000256" key="4">
    <source>
        <dbReference type="ARBA" id="ARBA00022692"/>
    </source>
</evidence>
<dbReference type="PANTHER" id="PTHR30561:SF1">
    <property type="entry name" value="MULTIDRUG TRANSPORTER EMRE"/>
    <property type="match status" value="1"/>
</dbReference>
<comment type="similarity">
    <text evidence="7">Belongs to the drug/metabolite transporter (DMT) superfamily. Small multidrug resistance (SMR) (TC 2.A.7.1) family.</text>
</comment>
<feature type="transmembrane region" description="Helical" evidence="8">
    <location>
        <begin position="60"/>
        <end position="79"/>
    </location>
</feature>
<evidence type="ECO:0000256" key="5">
    <source>
        <dbReference type="ARBA" id="ARBA00022989"/>
    </source>
</evidence>